<dbReference type="InterPro" id="IPR020084">
    <property type="entry name" value="NUDIX_hydrolase_CS"/>
</dbReference>
<dbReference type="InterPro" id="IPR016181">
    <property type="entry name" value="Acyl_CoA_acyltransferase"/>
</dbReference>
<protein>
    <recommendedName>
        <fullName evidence="6">GNAT family N-acetyltransferase</fullName>
    </recommendedName>
</protein>
<dbReference type="SUPFAM" id="SSF55811">
    <property type="entry name" value="Nudix"/>
    <property type="match status" value="1"/>
</dbReference>
<feature type="domain" description="Nudix hydrolase" evidence="3">
    <location>
        <begin position="28"/>
        <end position="161"/>
    </location>
</feature>
<dbReference type="Gene3D" id="3.90.79.10">
    <property type="entry name" value="Nucleoside Triphosphate Pyrophosphohydrolase"/>
    <property type="match status" value="1"/>
</dbReference>
<evidence type="ECO:0008006" key="6">
    <source>
        <dbReference type="Google" id="ProtNLM"/>
    </source>
</evidence>
<dbReference type="AlphaFoldDB" id="A0A2T0H1X4"/>
<evidence type="ECO:0000256" key="1">
    <source>
        <dbReference type="ARBA" id="ARBA00022801"/>
    </source>
</evidence>
<proteinExistence type="predicted"/>
<dbReference type="GO" id="GO:0016787">
    <property type="term" value="F:hydrolase activity"/>
    <property type="evidence" value="ECO:0007669"/>
    <property type="project" value="UniProtKB-KW"/>
</dbReference>
<dbReference type="CDD" id="cd04301">
    <property type="entry name" value="NAT_SF"/>
    <property type="match status" value="1"/>
</dbReference>
<dbReference type="PANTHER" id="PTHR43736:SF4">
    <property type="entry name" value="SLR1690 PROTEIN"/>
    <property type="match status" value="1"/>
</dbReference>
<keyword evidence="1" id="KW-0378">Hydrolase</keyword>
<keyword evidence="5" id="KW-1185">Reference proteome</keyword>
<evidence type="ECO:0000259" key="3">
    <source>
        <dbReference type="PROSITE" id="PS51462"/>
    </source>
</evidence>
<name>A0A2T0H1X4_ACTMO</name>
<organism evidence="4 5">
    <name type="scientific">Actinopolyspora mortivallis</name>
    <dbReference type="NCBI Taxonomy" id="33906"/>
    <lineage>
        <taxon>Bacteria</taxon>
        <taxon>Bacillati</taxon>
        <taxon>Actinomycetota</taxon>
        <taxon>Actinomycetes</taxon>
        <taxon>Actinopolysporales</taxon>
        <taxon>Actinopolysporaceae</taxon>
        <taxon>Actinopolyspora</taxon>
    </lineage>
</organism>
<feature type="domain" description="N-acetyltransferase" evidence="2">
    <location>
        <begin position="172"/>
        <end position="322"/>
    </location>
</feature>
<dbReference type="PROSITE" id="PS51186">
    <property type="entry name" value="GNAT"/>
    <property type="match status" value="1"/>
</dbReference>
<dbReference type="InParanoid" id="A0A2T0H1X4"/>
<dbReference type="EMBL" id="PVSR01000001">
    <property type="protein sequence ID" value="PRW65340.1"/>
    <property type="molecule type" value="Genomic_DNA"/>
</dbReference>
<dbReference type="SUPFAM" id="SSF55729">
    <property type="entry name" value="Acyl-CoA N-acyltransferases (Nat)"/>
    <property type="match status" value="1"/>
</dbReference>
<dbReference type="Proteomes" id="UP000239352">
    <property type="component" value="Unassembled WGS sequence"/>
</dbReference>
<dbReference type="InterPro" id="IPR000086">
    <property type="entry name" value="NUDIX_hydrolase_dom"/>
</dbReference>
<dbReference type="PROSITE" id="PS00893">
    <property type="entry name" value="NUDIX_BOX"/>
    <property type="match status" value="1"/>
</dbReference>
<comment type="caution">
    <text evidence="4">The sequence shown here is derived from an EMBL/GenBank/DDBJ whole genome shotgun (WGS) entry which is preliminary data.</text>
</comment>
<dbReference type="PROSITE" id="PS51462">
    <property type="entry name" value="NUDIX"/>
    <property type="match status" value="1"/>
</dbReference>
<evidence type="ECO:0000313" key="4">
    <source>
        <dbReference type="EMBL" id="PRW65340.1"/>
    </source>
</evidence>
<dbReference type="GO" id="GO:0016747">
    <property type="term" value="F:acyltransferase activity, transferring groups other than amino-acyl groups"/>
    <property type="evidence" value="ECO:0007669"/>
    <property type="project" value="InterPro"/>
</dbReference>
<dbReference type="Pfam" id="PF00583">
    <property type="entry name" value="Acetyltransf_1"/>
    <property type="match status" value="1"/>
</dbReference>
<dbReference type="InterPro" id="IPR015797">
    <property type="entry name" value="NUDIX_hydrolase-like_dom_sf"/>
</dbReference>
<reference evidence="4 5" key="1">
    <citation type="submission" date="2018-03" db="EMBL/GenBank/DDBJ databases">
        <title>Actinopolyspora mortivallis from Sahara, screening for active biomolecules.</title>
        <authorList>
            <person name="Selama O."/>
            <person name="Wellington E.M.H."/>
            <person name="Hacene H."/>
        </authorList>
    </citation>
    <scope>NUCLEOTIDE SEQUENCE [LARGE SCALE GENOMIC DNA]</scope>
    <source>
        <strain evidence="4 5">M5A</strain>
    </source>
</reference>
<evidence type="ECO:0000313" key="5">
    <source>
        <dbReference type="Proteomes" id="UP000239352"/>
    </source>
</evidence>
<dbReference type="InterPro" id="IPR000182">
    <property type="entry name" value="GNAT_dom"/>
</dbReference>
<accession>A0A2T0H1X4</accession>
<dbReference type="CDD" id="cd18873">
    <property type="entry name" value="NUDIX_NadM_like"/>
    <property type="match status" value="1"/>
</dbReference>
<gene>
    <name evidence="4" type="ORF">CEP50_02195</name>
</gene>
<evidence type="ECO:0000259" key="2">
    <source>
        <dbReference type="PROSITE" id="PS51186"/>
    </source>
</evidence>
<dbReference type="Pfam" id="PF00293">
    <property type="entry name" value="NUDIX"/>
    <property type="match status" value="1"/>
</dbReference>
<dbReference type="PANTHER" id="PTHR43736">
    <property type="entry name" value="ADP-RIBOSE PYROPHOSPHATASE"/>
    <property type="match status" value="1"/>
</dbReference>
<sequence length="322" mass="35742">MLTAPYQTRFRDWQISITKGKSVSIETGAVLTVDLAVLTPGIGGWEVLLTKRGKEPHRDAWALPGGKVGYVEPPDVAVCRELAEETGVSLQQHDLMPLAWYADPNRDPRGRYISLSYVALLPQQPTAQAGSDAADTRWWPLDPAELPTLAFDHETPLTAVRRLIPRDCPGTLTLRRPVQTDTSAVIDLHHHALNAAGANAGPGPWDEDLEDIPAHYLHEGGEFVIGSLGGFLLAMGALRHASDDIGEIKRMRVHPRWQGRGFGRRVLEHLERRATELGYRRLILDTTEDQHAALSLYRRHGYRQTGEDTVAGLSSLLFEKRL</sequence>
<dbReference type="Gene3D" id="3.40.630.30">
    <property type="match status" value="1"/>
</dbReference>